<gene>
    <name evidence="3" type="ORF">RMSM_07602</name>
</gene>
<dbReference type="NCBIfam" id="NF033592">
    <property type="entry name" value="transpos_IS4_1"/>
    <property type="match status" value="1"/>
</dbReference>
<evidence type="ECO:0000313" key="4">
    <source>
        <dbReference type="Proteomes" id="UP000011991"/>
    </source>
</evidence>
<dbReference type="PANTHER" id="PTHR37529">
    <property type="entry name" value="TRANSPOSASE INSG FOR INSERTION SEQUENCE ELEMENT IS4-RELATED"/>
    <property type="match status" value="1"/>
</dbReference>
<dbReference type="GO" id="GO:0006313">
    <property type="term" value="P:DNA transposition"/>
    <property type="evidence" value="ECO:0007669"/>
    <property type="project" value="InterPro"/>
</dbReference>
<dbReference type="InterPro" id="IPR047952">
    <property type="entry name" value="Transpos_IS4"/>
</dbReference>
<reference evidence="3 4" key="1">
    <citation type="journal article" date="2013" name="Mar. Genomics">
        <title>Expression of sulfatases in Rhodopirellula baltica and the diversity of sulfatases in the genus Rhodopirellula.</title>
        <authorList>
            <person name="Wegner C.E."/>
            <person name="Richter-Heitmann T."/>
            <person name="Klindworth A."/>
            <person name="Klockow C."/>
            <person name="Richter M."/>
            <person name="Achstetter T."/>
            <person name="Glockner F.O."/>
            <person name="Harder J."/>
        </authorList>
    </citation>
    <scope>NUCLEOTIDE SEQUENCE [LARGE SCALE GENOMIC DNA]</scope>
    <source>
        <strain evidence="3 4">SM1</strain>
    </source>
</reference>
<comment type="caution">
    <text evidence="3">The sequence shown here is derived from an EMBL/GenBank/DDBJ whole genome shotgun (WGS) entry which is preliminary data.</text>
</comment>
<name>M5R7W6_9BACT</name>
<dbReference type="SUPFAM" id="SSF53098">
    <property type="entry name" value="Ribonuclease H-like"/>
    <property type="match status" value="1"/>
</dbReference>
<feature type="region of interest" description="Disordered" evidence="1">
    <location>
        <begin position="452"/>
        <end position="483"/>
    </location>
</feature>
<proteinExistence type="predicted"/>
<feature type="compositionally biased region" description="Basic residues" evidence="1">
    <location>
        <begin position="458"/>
        <end position="483"/>
    </location>
</feature>
<accession>M5R7W6</accession>
<sequence>MTARRFTCDWFGYLNSHTLIARKRLVSHPNFNSLRSRVEQARRSSDPFLLSLISKKTIQAVFGDASAVLDSARIYNTSVTLWVFLSQVMSIDHGCVAAVARLIVHRVASGLSACSAETGAYCIARDKLDEDSMQRLVIQSGREIEASTPGNWRWNGHRVVTADGTTVTMEDTLANQAEYPQQKAQATGCGQPIARMVVMFALGSGVVLQMAMGKYRGKQTGEISLYREIEDCLGKDDVFLADRAYAGWFDMARGMKRGVHVVVRKHHMRSSDFRTGRRLGKDDHIIVLERPDRRPWMSLEEYLSYPKSIEIREIRIRVKTKGFRTREIIVHTSLLDAERYCREELASLYRRRWQAELNLRSLKTVMQMDHLRCKKPHRVRNEVRAHMLAYNLIRQLMVEAALEAEVEPWQLSFKATLSSFVEILPMLCMIKSESDLCAILYACCRSHTVGNRPDRYEPRRKKRRPKNYKLMQKPRRRYKPNEK</sequence>
<dbReference type="PANTHER" id="PTHR37529:SF1">
    <property type="entry name" value="TRANSPOSASE INSG FOR INSERTION SEQUENCE ELEMENT IS4-RELATED"/>
    <property type="match status" value="1"/>
</dbReference>
<dbReference type="Pfam" id="PF01609">
    <property type="entry name" value="DDE_Tnp_1"/>
    <property type="match status" value="1"/>
</dbReference>
<dbReference type="Proteomes" id="UP000011991">
    <property type="component" value="Unassembled WGS sequence"/>
</dbReference>
<evidence type="ECO:0000256" key="1">
    <source>
        <dbReference type="SAM" id="MobiDB-lite"/>
    </source>
</evidence>
<keyword evidence="4" id="KW-1185">Reference proteome</keyword>
<evidence type="ECO:0000259" key="2">
    <source>
        <dbReference type="Pfam" id="PF01609"/>
    </source>
</evidence>
<dbReference type="EMBL" id="ANOG01001082">
    <property type="protein sequence ID" value="EMI15480.1"/>
    <property type="molecule type" value="Genomic_DNA"/>
</dbReference>
<dbReference type="GO" id="GO:0003677">
    <property type="term" value="F:DNA binding"/>
    <property type="evidence" value="ECO:0007669"/>
    <property type="project" value="InterPro"/>
</dbReference>
<dbReference type="InterPro" id="IPR002559">
    <property type="entry name" value="Transposase_11"/>
</dbReference>
<dbReference type="PATRIC" id="fig|1265738.3.peg.7590"/>
<organism evidence="3 4">
    <name type="scientific">Rhodopirellula maiorica SM1</name>
    <dbReference type="NCBI Taxonomy" id="1265738"/>
    <lineage>
        <taxon>Bacteria</taxon>
        <taxon>Pseudomonadati</taxon>
        <taxon>Planctomycetota</taxon>
        <taxon>Planctomycetia</taxon>
        <taxon>Pirellulales</taxon>
        <taxon>Pirellulaceae</taxon>
        <taxon>Novipirellula</taxon>
    </lineage>
</organism>
<evidence type="ECO:0000313" key="3">
    <source>
        <dbReference type="EMBL" id="EMI15480.1"/>
    </source>
</evidence>
<dbReference type="GO" id="GO:0004803">
    <property type="term" value="F:transposase activity"/>
    <property type="evidence" value="ECO:0007669"/>
    <property type="project" value="InterPro"/>
</dbReference>
<protein>
    <submittedName>
        <fullName evidence="3">Transposase IS4 family protein</fullName>
    </submittedName>
</protein>
<feature type="domain" description="Transposase IS4-like" evidence="2">
    <location>
        <begin position="155"/>
        <end position="392"/>
    </location>
</feature>
<dbReference type="AlphaFoldDB" id="M5R7W6"/>
<dbReference type="InterPro" id="IPR012337">
    <property type="entry name" value="RNaseH-like_sf"/>
</dbReference>